<dbReference type="AlphaFoldDB" id="A0A547PY18"/>
<evidence type="ECO:0000256" key="1">
    <source>
        <dbReference type="SAM" id="SignalP"/>
    </source>
</evidence>
<accession>A0A547PY18</accession>
<evidence type="ECO:0000313" key="3">
    <source>
        <dbReference type="Proteomes" id="UP000318590"/>
    </source>
</evidence>
<dbReference type="Proteomes" id="UP000318590">
    <property type="component" value="Unassembled WGS sequence"/>
</dbReference>
<dbReference type="RefSeq" id="WP_142834889.1">
    <property type="nucleotide sequence ID" value="NZ_VFSV01000017.1"/>
</dbReference>
<dbReference type="OrthoDB" id="7844652at2"/>
<evidence type="ECO:0000313" key="2">
    <source>
        <dbReference type="EMBL" id="TRD19045.1"/>
    </source>
</evidence>
<reference evidence="2 3" key="1">
    <citation type="submission" date="2019-06" db="EMBL/GenBank/DDBJ databases">
        <title>Paenimaribius caenipelagi gen. nov., sp. nov., isolated from a tidal flat.</title>
        <authorList>
            <person name="Yoon J.-H."/>
        </authorList>
    </citation>
    <scope>NUCLEOTIDE SEQUENCE [LARGE SCALE GENOMIC DNA]</scope>
    <source>
        <strain evidence="2 3">JBTF-M29</strain>
    </source>
</reference>
<dbReference type="EMBL" id="VFSV01000017">
    <property type="protein sequence ID" value="TRD19045.1"/>
    <property type="molecule type" value="Genomic_DNA"/>
</dbReference>
<name>A0A547PY18_9RHOB</name>
<organism evidence="2 3">
    <name type="scientific">Palleronia caenipelagi</name>
    <dbReference type="NCBI Taxonomy" id="2489174"/>
    <lineage>
        <taxon>Bacteria</taxon>
        <taxon>Pseudomonadati</taxon>
        <taxon>Pseudomonadota</taxon>
        <taxon>Alphaproteobacteria</taxon>
        <taxon>Rhodobacterales</taxon>
        <taxon>Roseobacteraceae</taxon>
        <taxon>Palleronia</taxon>
    </lineage>
</organism>
<feature type="chain" id="PRO_5022093984" evidence="1">
    <location>
        <begin position="21"/>
        <end position="178"/>
    </location>
</feature>
<keyword evidence="1" id="KW-0732">Signal</keyword>
<comment type="caution">
    <text evidence="2">The sequence shown here is derived from an EMBL/GenBank/DDBJ whole genome shotgun (WGS) entry which is preliminary data.</text>
</comment>
<proteinExistence type="predicted"/>
<feature type="signal peptide" evidence="1">
    <location>
        <begin position="1"/>
        <end position="20"/>
    </location>
</feature>
<sequence length="178" mass="18362">MKALLTSLVLGSLSGAPALAGSLCGVPEAEVLDQITGEWEGAERLALDNEVTSLISETSLAVTLRPGAYVSGLTDSLTGTPASLTAATERYDVDAVDEALDAADHAVLADLVSDTPCGPEDLPQFTVTLPETPGMSASGTITLIAYFTDRILHLSDLTLRSDETVLFGTGSALLTPVQ</sequence>
<protein>
    <submittedName>
        <fullName evidence="2">Uncharacterized protein</fullName>
    </submittedName>
</protein>
<keyword evidence="3" id="KW-1185">Reference proteome</keyword>
<gene>
    <name evidence="2" type="ORF">FEV53_11175</name>
</gene>